<dbReference type="OrthoDB" id="7066776at2"/>
<keyword evidence="6 7" id="KW-0472">Membrane</keyword>
<feature type="transmembrane region" description="Helical" evidence="7">
    <location>
        <begin position="231"/>
        <end position="251"/>
    </location>
</feature>
<feature type="transmembrane region" description="Helical" evidence="7">
    <location>
        <begin position="7"/>
        <end position="28"/>
    </location>
</feature>
<evidence type="ECO:0000256" key="6">
    <source>
        <dbReference type="ARBA" id="ARBA00023136"/>
    </source>
</evidence>
<feature type="transmembrane region" description="Helical" evidence="7">
    <location>
        <begin position="316"/>
        <end position="338"/>
    </location>
</feature>
<feature type="transmembrane region" description="Helical" evidence="7">
    <location>
        <begin position="48"/>
        <end position="71"/>
    </location>
</feature>
<feature type="transmembrane region" description="Helical" evidence="7">
    <location>
        <begin position="350"/>
        <end position="372"/>
    </location>
</feature>
<protein>
    <submittedName>
        <fullName evidence="9">Thiamine transport system permease protein</fullName>
    </submittedName>
</protein>
<feature type="transmembrane region" description="Helical" evidence="7">
    <location>
        <begin position="182"/>
        <end position="203"/>
    </location>
</feature>
<dbReference type="AlphaFoldDB" id="A0A1H6QEH7"/>
<feature type="transmembrane region" description="Helical" evidence="7">
    <location>
        <begin position="83"/>
        <end position="108"/>
    </location>
</feature>
<dbReference type="GO" id="GO:0055085">
    <property type="term" value="P:transmembrane transport"/>
    <property type="evidence" value="ECO:0007669"/>
    <property type="project" value="InterPro"/>
</dbReference>
<proteinExistence type="inferred from homology"/>
<feature type="transmembrane region" description="Helical" evidence="7">
    <location>
        <begin position="439"/>
        <end position="462"/>
    </location>
</feature>
<keyword evidence="5 7" id="KW-1133">Transmembrane helix</keyword>
<dbReference type="SUPFAM" id="SSF161098">
    <property type="entry name" value="MetI-like"/>
    <property type="match status" value="2"/>
</dbReference>
<keyword evidence="2 7" id="KW-0813">Transport</keyword>
<feature type="transmembrane region" description="Helical" evidence="7">
    <location>
        <begin position="384"/>
        <end position="400"/>
    </location>
</feature>
<evidence type="ECO:0000256" key="1">
    <source>
        <dbReference type="ARBA" id="ARBA00004651"/>
    </source>
</evidence>
<feature type="transmembrane region" description="Helical" evidence="7">
    <location>
        <begin position="272"/>
        <end position="296"/>
    </location>
</feature>
<dbReference type="PANTHER" id="PTHR30183">
    <property type="entry name" value="MOLYBDENUM TRANSPORT SYSTEM PERMEASE PROTEIN MODB"/>
    <property type="match status" value="1"/>
</dbReference>
<dbReference type="EMBL" id="FNYH01000001">
    <property type="protein sequence ID" value="SEI37402.1"/>
    <property type="molecule type" value="Genomic_DNA"/>
</dbReference>
<evidence type="ECO:0000313" key="10">
    <source>
        <dbReference type="Proteomes" id="UP000242999"/>
    </source>
</evidence>
<keyword evidence="10" id="KW-1185">Reference proteome</keyword>
<dbReference type="InterPro" id="IPR000515">
    <property type="entry name" value="MetI-like"/>
</dbReference>
<feature type="domain" description="ABC transmembrane type-1" evidence="8">
    <location>
        <begin position="46"/>
        <end position="247"/>
    </location>
</feature>
<dbReference type="PROSITE" id="PS50928">
    <property type="entry name" value="ABC_TM1"/>
    <property type="match status" value="1"/>
</dbReference>
<dbReference type="Proteomes" id="UP000242999">
    <property type="component" value="Unassembled WGS sequence"/>
</dbReference>
<evidence type="ECO:0000256" key="7">
    <source>
        <dbReference type="RuleBase" id="RU363032"/>
    </source>
</evidence>
<name>A0A1H6QEH7_9GAMM</name>
<evidence type="ECO:0000259" key="8">
    <source>
        <dbReference type="PROSITE" id="PS50928"/>
    </source>
</evidence>
<organism evidence="9 10">
    <name type="scientific">Allopseudospirillum japonicum</name>
    <dbReference type="NCBI Taxonomy" id="64971"/>
    <lineage>
        <taxon>Bacteria</taxon>
        <taxon>Pseudomonadati</taxon>
        <taxon>Pseudomonadota</taxon>
        <taxon>Gammaproteobacteria</taxon>
        <taxon>Oceanospirillales</taxon>
        <taxon>Oceanospirillaceae</taxon>
        <taxon>Allopseudospirillum</taxon>
    </lineage>
</organism>
<gene>
    <name evidence="9" type="ORF">SAMN05421831_10135</name>
</gene>
<dbReference type="GO" id="GO:0005886">
    <property type="term" value="C:plasma membrane"/>
    <property type="evidence" value="ECO:0007669"/>
    <property type="project" value="UniProtKB-SubCell"/>
</dbReference>
<evidence type="ECO:0000256" key="4">
    <source>
        <dbReference type="ARBA" id="ARBA00022692"/>
    </source>
</evidence>
<sequence length="522" mass="59539">MLARYFSWFAYLPIGIILLMAFLGLSHFNHDISWHLLQDTYIINILSFSIQQAILSSLASVVLGYLSARILFYGQCKKFRKIFLSLCLLSFILPSFILISGILSLFGAQGILQPWLPADWQLYGLSGILIAHLWLNFPFALRIFSINFQAIDHTSWQLARQLKFSRWQLFCLLEWPRMRASFFGLLGLIFLLCFNSFAVVLTLGGGPKSSTLEVAIFQALKYDFNLGEALILSWLQFGIASLAFLISLKLGKLVWLSSGEHQAPSIFPVSRFTFFSSHIFYIGLCLIILLPLIALLMQIELSDLVNYAWLSLLEPLVYTITLAGITALLAFLMTSLFLPTFTSTWQNTSYFLACIGLLTPAMVIAVGVYAYLLGKQVSWFTTPSLWIILINTLLTLPYLVNQVRSPYIVYHQHYNHLQRQLKLSFFKKFTIATQWLSPYWFIGTLVTFLFALGDVSVFAIFGQSDSPTLPWLIYRYASTYKLADAAITSWVLLFICILFVFLLEHYLQAKYEVSIYAKNQST</sequence>
<dbReference type="InterPro" id="IPR035906">
    <property type="entry name" value="MetI-like_sf"/>
</dbReference>
<reference evidence="10" key="1">
    <citation type="submission" date="2016-10" db="EMBL/GenBank/DDBJ databases">
        <authorList>
            <person name="Varghese N."/>
            <person name="Submissions S."/>
        </authorList>
    </citation>
    <scope>NUCLEOTIDE SEQUENCE [LARGE SCALE GENOMIC DNA]</scope>
    <source>
        <strain evidence="10">DSM 7165</strain>
    </source>
</reference>
<comment type="similarity">
    <text evidence="7">Belongs to the binding-protein-dependent transport system permease family.</text>
</comment>
<dbReference type="STRING" id="64971.SAMN05421831_10135"/>
<comment type="subcellular location">
    <subcellularLocation>
        <location evidence="1 7">Cell membrane</location>
        <topology evidence="1 7">Multi-pass membrane protein</topology>
    </subcellularLocation>
</comment>
<dbReference type="Gene3D" id="1.10.3720.10">
    <property type="entry name" value="MetI-like"/>
    <property type="match status" value="2"/>
</dbReference>
<evidence type="ECO:0000256" key="2">
    <source>
        <dbReference type="ARBA" id="ARBA00022448"/>
    </source>
</evidence>
<dbReference type="Pfam" id="PF00528">
    <property type="entry name" value="BPD_transp_1"/>
    <property type="match status" value="1"/>
</dbReference>
<dbReference type="PANTHER" id="PTHR30183:SF9">
    <property type="entry name" value="THIAMINE TRANSPORT SYSTEM PERMEASE PROTEIN THIP"/>
    <property type="match status" value="1"/>
</dbReference>
<feature type="transmembrane region" description="Helical" evidence="7">
    <location>
        <begin position="482"/>
        <end position="503"/>
    </location>
</feature>
<evidence type="ECO:0000256" key="3">
    <source>
        <dbReference type="ARBA" id="ARBA00022475"/>
    </source>
</evidence>
<accession>A0A1H6QEH7</accession>
<keyword evidence="4 7" id="KW-0812">Transmembrane</keyword>
<keyword evidence="3" id="KW-1003">Cell membrane</keyword>
<evidence type="ECO:0000256" key="5">
    <source>
        <dbReference type="ARBA" id="ARBA00022989"/>
    </source>
</evidence>
<feature type="transmembrane region" description="Helical" evidence="7">
    <location>
        <begin position="120"/>
        <end position="141"/>
    </location>
</feature>
<evidence type="ECO:0000313" key="9">
    <source>
        <dbReference type="EMBL" id="SEI37402.1"/>
    </source>
</evidence>
<dbReference type="CDD" id="cd06261">
    <property type="entry name" value="TM_PBP2"/>
    <property type="match status" value="1"/>
</dbReference>